<dbReference type="PANTHER" id="PTHR35175">
    <property type="entry name" value="DUF1289 DOMAIN-CONTAINING PROTEIN"/>
    <property type="match status" value="1"/>
</dbReference>
<dbReference type="Proteomes" id="UP000554342">
    <property type="component" value="Unassembled WGS sequence"/>
</dbReference>
<dbReference type="RefSeq" id="WP_184005498.1">
    <property type="nucleotide sequence ID" value="NZ_BAABIF010000029.1"/>
</dbReference>
<sequence>MDDDDLIEHVPPPAVPSPCVAVCRLDRSTGWCIGCGRTGGEIAEWPRAAPDRQRTIIAALHARLNTLKA</sequence>
<evidence type="ECO:0008006" key="3">
    <source>
        <dbReference type="Google" id="ProtNLM"/>
    </source>
</evidence>
<dbReference type="AlphaFoldDB" id="A0A840Z281"/>
<dbReference type="EMBL" id="JACIJI010000008">
    <property type="protein sequence ID" value="MBB5720025.1"/>
    <property type="molecule type" value="Genomic_DNA"/>
</dbReference>
<evidence type="ECO:0000313" key="1">
    <source>
        <dbReference type="EMBL" id="MBB5720025.1"/>
    </source>
</evidence>
<protein>
    <recommendedName>
        <fullName evidence="3">DUF1289 domain-containing protein</fullName>
    </recommendedName>
</protein>
<proteinExistence type="predicted"/>
<comment type="caution">
    <text evidence="1">The sequence shown here is derived from an EMBL/GenBank/DDBJ whole genome shotgun (WGS) entry which is preliminary data.</text>
</comment>
<dbReference type="PANTHER" id="PTHR35175:SF2">
    <property type="entry name" value="DUF1289 DOMAIN-CONTAINING PROTEIN"/>
    <property type="match status" value="1"/>
</dbReference>
<evidence type="ECO:0000313" key="2">
    <source>
        <dbReference type="Proteomes" id="UP000554342"/>
    </source>
</evidence>
<accession>A0A840Z281</accession>
<keyword evidence="2" id="KW-1185">Reference proteome</keyword>
<reference evidence="1 2" key="1">
    <citation type="submission" date="2020-08" db="EMBL/GenBank/DDBJ databases">
        <title>Genomic Encyclopedia of Type Strains, Phase IV (KMG-IV): sequencing the most valuable type-strain genomes for metagenomic binning, comparative biology and taxonomic classification.</title>
        <authorList>
            <person name="Goeker M."/>
        </authorList>
    </citation>
    <scope>NUCLEOTIDE SEQUENCE [LARGE SCALE GENOMIC DNA]</scope>
    <source>
        <strain evidence="1 2">DSM 27203</strain>
    </source>
</reference>
<dbReference type="InterPro" id="IPR010710">
    <property type="entry name" value="DUF1289"/>
</dbReference>
<name>A0A840Z281_9SPHN</name>
<gene>
    <name evidence="1" type="ORF">FHR23_002985</name>
</gene>
<organism evidence="1 2">
    <name type="scientific">Stakelama sediminis</name>
    <dbReference type="NCBI Taxonomy" id="463200"/>
    <lineage>
        <taxon>Bacteria</taxon>
        <taxon>Pseudomonadati</taxon>
        <taxon>Pseudomonadota</taxon>
        <taxon>Alphaproteobacteria</taxon>
        <taxon>Sphingomonadales</taxon>
        <taxon>Sphingomonadaceae</taxon>
        <taxon>Stakelama</taxon>
    </lineage>
</organism>
<dbReference type="Pfam" id="PF06945">
    <property type="entry name" value="DUF1289"/>
    <property type="match status" value="1"/>
</dbReference>